<dbReference type="EMBL" id="CP019980">
    <property type="protein sequence ID" value="AVK95069.1"/>
    <property type="molecule type" value="Genomic_DNA"/>
</dbReference>
<evidence type="ECO:0000256" key="2">
    <source>
        <dbReference type="ARBA" id="ARBA00023315"/>
    </source>
</evidence>
<dbReference type="Gene3D" id="3.40.630.30">
    <property type="match status" value="1"/>
</dbReference>
<dbReference type="PROSITE" id="PS51186">
    <property type="entry name" value="GNAT"/>
    <property type="match status" value="1"/>
</dbReference>
<protein>
    <submittedName>
        <fullName evidence="5">GNAT family acetyltransferase</fullName>
    </submittedName>
    <submittedName>
        <fullName evidence="4">N-acetyltransferase</fullName>
    </submittedName>
</protein>
<gene>
    <name evidence="4" type="ORF">LS41612_01545</name>
    <name evidence="5" type="ORF">NCTC10338_04497</name>
</gene>
<evidence type="ECO:0000313" key="6">
    <source>
        <dbReference type="Proteomes" id="UP000238825"/>
    </source>
</evidence>
<dbReference type="InterPro" id="IPR000182">
    <property type="entry name" value="GNAT_dom"/>
</dbReference>
<dbReference type="AlphaFoldDB" id="A0A2S0JVI3"/>
<evidence type="ECO:0000256" key="1">
    <source>
        <dbReference type="ARBA" id="ARBA00022679"/>
    </source>
</evidence>
<organism evidence="4 6">
    <name type="scientific">Lysinibacillus sphaericus</name>
    <name type="common">Bacillus sphaericus</name>
    <dbReference type="NCBI Taxonomy" id="1421"/>
    <lineage>
        <taxon>Bacteria</taxon>
        <taxon>Bacillati</taxon>
        <taxon>Bacillota</taxon>
        <taxon>Bacilli</taxon>
        <taxon>Bacillales</taxon>
        <taxon>Bacillaceae</taxon>
        <taxon>Lysinibacillus</taxon>
    </lineage>
</organism>
<keyword evidence="1 4" id="KW-0808">Transferase</keyword>
<evidence type="ECO:0000313" key="5">
    <source>
        <dbReference type="EMBL" id="SUV19634.1"/>
    </source>
</evidence>
<dbReference type="SUPFAM" id="SSF55729">
    <property type="entry name" value="Acyl-CoA N-acyltransferases (Nat)"/>
    <property type="match status" value="1"/>
</dbReference>
<dbReference type="GeneID" id="48274864"/>
<sequence length="173" mass="20104">MKIEKGTNCHIEEIESLYNELNDYLDAHINYPGWKKGIYPIKETAIKGIQEGNLYVLKDGSHIAGTVILRREQEMAYSKVDWKIHLDAEDILVIHTFAVHPAYLKKGIGTKIMDFIIEHSKAMNIKAIRLDVYEKNQPAINLYKKYDFAYIDTVDLGYSEYGLEKFELYQKLL</sequence>
<dbReference type="InterPro" id="IPR016181">
    <property type="entry name" value="Acyl_CoA_acyltransferase"/>
</dbReference>
<dbReference type="CDD" id="cd04301">
    <property type="entry name" value="NAT_SF"/>
    <property type="match status" value="1"/>
</dbReference>
<reference evidence="5 7" key="2">
    <citation type="submission" date="2018-06" db="EMBL/GenBank/DDBJ databases">
        <authorList>
            <consortium name="Pathogen Informatics"/>
            <person name="Doyle S."/>
        </authorList>
    </citation>
    <scope>NUCLEOTIDE SEQUENCE [LARGE SCALE GENOMIC DNA]</scope>
    <source>
        <strain evidence="5 7">NCTC10338</strain>
    </source>
</reference>
<dbReference type="Proteomes" id="UP000255295">
    <property type="component" value="Unassembled WGS sequence"/>
</dbReference>
<dbReference type="PANTHER" id="PTHR43420:SF47">
    <property type="entry name" value="N-ACETYLTRANSFERASE DOMAIN-CONTAINING PROTEIN"/>
    <property type="match status" value="1"/>
</dbReference>
<dbReference type="EMBL" id="UFSZ01000001">
    <property type="protein sequence ID" value="SUV19634.1"/>
    <property type="molecule type" value="Genomic_DNA"/>
</dbReference>
<dbReference type="GO" id="GO:0016747">
    <property type="term" value="F:acyltransferase activity, transferring groups other than amino-acyl groups"/>
    <property type="evidence" value="ECO:0007669"/>
    <property type="project" value="InterPro"/>
</dbReference>
<proteinExistence type="predicted"/>
<dbReference type="Proteomes" id="UP000238825">
    <property type="component" value="Chromosome"/>
</dbReference>
<reference evidence="4 6" key="1">
    <citation type="submission" date="2017-03" db="EMBL/GenBank/DDBJ databases">
        <title>The whole genome sequencing and assembly of Lysinibacillus sphaericus DSM 28T strain.</title>
        <authorList>
            <person name="Lee Y.-J."/>
            <person name="Yi H."/>
            <person name="Bahn Y.-S."/>
            <person name="Kim J.F."/>
            <person name="Lee D.-W."/>
        </authorList>
    </citation>
    <scope>NUCLEOTIDE SEQUENCE [LARGE SCALE GENOMIC DNA]</scope>
    <source>
        <strain evidence="4 6">DSM 28</strain>
    </source>
</reference>
<feature type="domain" description="N-acetyltransferase" evidence="3">
    <location>
        <begin position="1"/>
        <end position="173"/>
    </location>
</feature>
<name>A0A2S0JVI3_LYSSH</name>
<dbReference type="PANTHER" id="PTHR43420">
    <property type="entry name" value="ACETYLTRANSFERASE"/>
    <property type="match status" value="1"/>
</dbReference>
<dbReference type="InterPro" id="IPR050680">
    <property type="entry name" value="YpeA/RimI_acetyltransf"/>
</dbReference>
<accession>A0A2S0JVI3</accession>
<evidence type="ECO:0000259" key="3">
    <source>
        <dbReference type="PROSITE" id="PS51186"/>
    </source>
</evidence>
<evidence type="ECO:0000313" key="7">
    <source>
        <dbReference type="Proteomes" id="UP000255295"/>
    </source>
</evidence>
<evidence type="ECO:0000313" key="4">
    <source>
        <dbReference type="EMBL" id="AVK95069.1"/>
    </source>
</evidence>
<dbReference type="RefSeq" id="WP_024364042.1">
    <property type="nucleotide sequence ID" value="NZ_BJNS01000042.1"/>
</dbReference>
<keyword evidence="2" id="KW-0012">Acyltransferase</keyword>
<dbReference type="Pfam" id="PF00583">
    <property type="entry name" value="Acetyltransf_1"/>
    <property type="match status" value="1"/>
</dbReference>